<evidence type="ECO:0000256" key="5">
    <source>
        <dbReference type="ARBA" id="ARBA00022695"/>
    </source>
</evidence>
<evidence type="ECO:0000259" key="14">
    <source>
        <dbReference type="SMART" id="SM00475"/>
    </source>
</evidence>
<evidence type="ECO:0000259" key="15">
    <source>
        <dbReference type="SMART" id="SM00482"/>
    </source>
</evidence>
<dbReference type="SUPFAM" id="SSF53098">
    <property type="entry name" value="Ribonuclease H-like"/>
    <property type="match status" value="1"/>
</dbReference>
<dbReference type="SMART" id="SM00279">
    <property type="entry name" value="HhH2"/>
    <property type="match status" value="1"/>
</dbReference>
<feature type="domain" description="5'-3' exonuclease" evidence="14">
    <location>
        <begin position="8"/>
        <end position="269"/>
    </location>
</feature>
<keyword evidence="8" id="KW-0269">Exonuclease</keyword>
<dbReference type="InterPro" id="IPR012337">
    <property type="entry name" value="RNaseH-like_sf"/>
</dbReference>
<dbReference type="OrthoDB" id="9806424at2"/>
<dbReference type="CDD" id="cd09898">
    <property type="entry name" value="H3TH_53EXO"/>
    <property type="match status" value="1"/>
</dbReference>
<dbReference type="Proteomes" id="UP000278962">
    <property type="component" value="Unassembled WGS sequence"/>
</dbReference>
<organism evidence="16 17">
    <name type="scientific">Solirubrobacter pauli</name>
    <dbReference type="NCBI Taxonomy" id="166793"/>
    <lineage>
        <taxon>Bacteria</taxon>
        <taxon>Bacillati</taxon>
        <taxon>Actinomycetota</taxon>
        <taxon>Thermoleophilia</taxon>
        <taxon>Solirubrobacterales</taxon>
        <taxon>Solirubrobacteraceae</taxon>
        <taxon>Solirubrobacter</taxon>
    </lineage>
</organism>
<keyword evidence="8" id="KW-0378">Hydrolase</keyword>
<dbReference type="InterPro" id="IPR020046">
    <property type="entry name" value="5-3_exonucl_a-hlix_arch_N"/>
</dbReference>
<evidence type="ECO:0000256" key="2">
    <source>
        <dbReference type="ARBA" id="ARBA00012417"/>
    </source>
</evidence>
<dbReference type="SUPFAM" id="SSF47807">
    <property type="entry name" value="5' to 3' exonuclease, C-terminal subdomain"/>
    <property type="match status" value="1"/>
</dbReference>
<dbReference type="PROSITE" id="PS00447">
    <property type="entry name" value="DNA_POLYMERASE_A"/>
    <property type="match status" value="1"/>
</dbReference>
<dbReference type="GO" id="GO:0003887">
    <property type="term" value="F:DNA-directed DNA polymerase activity"/>
    <property type="evidence" value="ECO:0007669"/>
    <property type="project" value="UniProtKB-KW"/>
</dbReference>
<evidence type="ECO:0000256" key="13">
    <source>
        <dbReference type="ARBA" id="ARBA00053603"/>
    </source>
</evidence>
<keyword evidence="6" id="KW-0235">DNA replication</keyword>
<comment type="function">
    <text evidence="13">In addition to polymerase activity, this DNA polymerase exhibits 3'-5' and 5'-3' exonuclease activity.</text>
</comment>
<keyword evidence="10" id="KW-0238">DNA-binding</keyword>
<keyword evidence="7" id="KW-0227">DNA damage</keyword>
<dbReference type="GO" id="GO:0003677">
    <property type="term" value="F:DNA binding"/>
    <property type="evidence" value="ECO:0007669"/>
    <property type="project" value="UniProtKB-KW"/>
</dbReference>
<dbReference type="InterPro" id="IPR008918">
    <property type="entry name" value="HhH2"/>
</dbReference>
<gene>
    <name evidence="16" type="ORF">C8N24_4562</name>
</gene>
<dbReference type="FunFam" id="1.10.150.20:FF:000002">
    <property type="entry name" value="DNA polymerase I"/>
    <property type="match status" value="1"/>
</dbReference>
<dbReference type="PANTHER" id="PTHR10133">
    <property type="entry name" value="DNA POLYMERASE I"/>
    <property type="match status" value="1"/>
</dbReference>
<dbReference type="InterPro" id="IPR019760">
    <property type="entry name" value="DNA-dir_DNA_pol_A_CS"/>
</dbReference>
<dbReference type="InterPro" id="IPR002298">
    <property type="entry name" value="DNA_polymerase_A"/>
</dbReference>
<dbReference type="AlphaFoldDB" id="A0A660L0W4"/>
<dbReference type="InterPro" id="IPR036279">
    <property type="entry name" value="5-3_exonuclease_C_sf"/>
</dbReference>
<dbReference type="PANTHER" id="PTHR10133:SF27">
    <property type="entry name" value="DNA POLYMERASE NU"/>
    <property type="match status" value="1"/>
</dbReference>
<dbReference type="RefSeq" id="WP_121254375.1">
    <property type="nucleotide sequence ID" value="NZ_RBIL01000002.1"/>
</dbReference>
<evidence type="ECO:0000313" key="16">
    <source>
        <dbReference type="EMBL" id="RKQ86549.1"/>
    </source>
</evidence>
<dbReference type="Gene3D" id="3.30.70.370">
    <property type="match status" value="1"/>
</dbReference>
<comment type="caution">
    <text evidence="16">The sequence shown here is derived from an EMBL/GenBank/DDBJ whole genome shotgun (WGS) entry which is preliminary data.</text>
</comment>
<keyword evidence="9" id="KW-0239">DNA-directed DNA polymerase</keyword>
<proteinExistence type="inferred from homology"/>
<dbReference type="Gene3D" id="1.20.1060.10">
    <property type="entry name" value="Taq DNA Polymerase, Chain T, domain 4"/>
    <property type="match status" value="1"/>
</dbReference>
<dbReference type="FunFam" id="1.20.1060.10:FF:000001">
    <property type="entry name" value="DNA polymerase I"/>
    <property type="match status" value="1"/>
</dbReference>
<evidence type="ECO:0000256" key="1">
    <source>
        <dbReference type="ARBA" id="ARBA00007705"/>
    </source>
</evidence>
<dbReference type="Pfam" id="PF00476">
    <property type="entry name" value="DNA_pol_A"/>
    <property type="match status" value="1"/>
</dbReference>
<dbReference type="InterPro" id="IPR036397">
    <property type="entry name" value="RNaseH_sf"/>
</dbReference>
<dbReference type="GO" id="GO:0006302">
    <property type="term" value="P:double-strand break repair"/>
    <property type="evidence" value="ECO:0007669"/>
    <property type="project" value="TreeGrafter"/>
</dbReference>
<evidence type="ECO:0000256" key="12">
    <source>
        <dbReference type="ARBA" id="ARBA00049244"/>
    </source>
</evidence>
<dbReference type="Gene3D" id="3.40.50.1010">
    <property type="entry name" value="5'-nuclease"/>
    <property type="match status" value="1"/>
</dbReference>
<dbReference type="NCBIfam" id="NF004397">
    <property type="entry name" value="PRK05755.1"/>
    <property type="match status" value="1"/>
</dbReference>
<accession>A0A660L0W4</accession>
<dbReference type="CDD" id="cd06140">
    <property type="entry name" value="DNA_polA_I_Bacillus_like_exo"/>
    <property type="match status" value="1"/>
</dbReference>
<evidence type="ECO:0000256" key="3">
    <source>
        <dbReference type="ARBA" id="ARBA00020311"/>
    </source>
</evidence>
<keyword evidence="8" id="KW-0540">Nuclease</keyword>
<evidence type="ECO:0000256" key="11">
    <source>
        <dbReference type="ARBA" id="ARBA00023204"/>
    </source>
</evidence>
<dbReference type="InterPro" id="IPR020045">
    <property type="entry name" value="DNA_polI_H3TH"/>
</dbReference>
<reference evidence="16 17" key="1">
    <citation type="submission" date="2018-10" db="EMBL/GenBank/DDBJ databases">
        <title>Genomic Encyclopedia of Archaeal and Bacterial Type Strains, Phase II (KMG-II): from individual species to whole genera.</title>
        <authorList>
            <person name="Goeker M."/>
        </authorList>
    </citation>
    <scope>NUCLEOTIDE SEQUENCE [LARGE SCALE GENOMIC DNA]</scope>
    <source>
        <strain evidence="16 17">DSM 14954</strain>
    </source>
</reference>
<dbReference type="InterPro" id="IPR002421">
    <property type="entry name" value="5-3_exonuclease"/>
</dbReference>
<dbReference type="InterPro" id="IPR001098">
    <property type="entry name" value="DNA-dir_DNA_pol_A_palm_dom"/>
</dbReference>
<feature type="domain" description="DNA-directed DNA polymerase family A palm" evidence="15">
    <location>
        <begin position="623"/>
        <end position="829"/>
    </location>
</feature>
<keyword evidence="11" id="KW-0234">DNA repair</keyword>
<protein>
    <recommendedName>
        <fullName evidence="3">DNA polymerase I</fullName>
        <ecNumber evidence="2">2.7.7.7</ecNumber>
    </recommendedName>
</protein>
<dbReference type="Pfam" id="PF01367">
    <property type="entry name" value="5_3_exonuc"/>
    <property type="match status" value="1"/>
</dbReference>
<dbReference type="EC" id="2.7.7.7" evidence="2"/>
<dbReference type="FunFam" id="1.10.150.20:FF:000003">
    <property type="entry name" value="DNA polymerase I"/>
    <property type="match status" value="1"/>
</dbReference>
<dbReference type="InterPro" id="IPR029060">
    <property type="entry name" value="PIN-like_dom_sf"/>
</dbReference>
<dbReference type="Gene3D" id="3.30.420.10">
    <property type="entry name" value="Ribonuclease H-like superfamily/Ribonuclease H"/>
    <property type="match status" value="1"/>
</dbReference>
<dbReference type="SMART" id="SM00482">
    <property type="entry name" value="POLAc"/>
    <property type="match status" value="1"/>
</dbReference>
<evidence type="ECO:0000256" key="6">
    <source>
        <dbReference type="ARBA" id="ARBA00022705"/>
    </source>
</evidence>
<keyword evidence="5" id="KW-0548">Nucleotidyltransferase</keyword>
<dbReference type="Gene3D" id="1.10.150.20">
    <property type="entry name" value="5' to 3' exonuclease, C-terminal subdomain"/>
    <property type="match status" value="2"/>
</dbReference>
<comment type="catalytic activity">
    <reaction evidence="12">
        <text>DNA(n) + a 2'-deoxyribonucleoside 5'-triphosphate = DNA(n+1) + diphosphate</text>
        <dbReference type="Rhea" id="RHEA:22508"/>
        <dbReference type="Rhea" id="RHEA-COMP:17339"/>
        <dbReference type="Rhea" id="RHEA-COMP:17340"/>
        <dbReference type="ChEBI" id="CHEBI:33019"/>
        <dbReference type="ChEBI" id="CHEBI:61560"/>
        <dbReference type="ChEBI" id="CHEBI:173112"/>
        <dbReference type="EC" id="2.7.7.7"/>
    </reaction>
</comment>
<evidence type="ECO:0000313" key="17">
    <source>
        <dbReference type="Proteomes" id="UP000278962"/>
    </source>
</evidence>
<dbReference type="Pfam" id="PF02739">
    <property type="entry name" value="5_3_exonuc_N"/>
    <property type="match status" value="1"/>
</dbReference>
<keyword evidence="4" id="KW-0808">Transferase</keyword>
<evidence type="ECO:0000256" key="4">
    <source>
        <dbReference type="ARBA" id="ARBA00022679"/>
    </source>
</evidence>
<dbReference type="SMART" id="SM00475">
    <property type="entry name" value="53EXOc"/>
    <property type="match status" value="1"/>
</dbReference>
<sequence>MAGGNGDTPRELFLIDGNSLAYRAFFALPESIATSDGRPTNAIFGFASMLVKILTDYGQVPTVVVWDAGLSGRKEISADYKAQRSSRPDLLKLQWPHLQPLVEAFGYSNVSVEGYEADDVIAALTVQAKERGVPVMVVTGDRDAYQLVTDGVRIMSTSRGVTDTKVYDTQAVIDRYGIPPELVPDFIGLKGDTSDNIPGVPGIGDKTAADLLQKFGDLEGVLSNIDNITGAKRKQNLTEHADNARMSKLLATMVRDVPVDIDLEAEFTKTPDRTNLRQVFRDWELRDPLRRLEEALAEAELEAIPRPTDLEKVEVKTGLARNPGDITRLKGEFLALAILPPEVPEGELIPREPKWRFAAYAGGNIALSGEVDSPADVVAAVGDRAVIAHDAKALTEVPGNLVFDTAIAAYLLDPARRGYPLEELTEERGISAEAGDALATRAVLTHELAKQQRPLIVERGLQELLDTVELPLVRVLRETEKEGIKLDTRQLETVATRIRADVADLERQIWTLADEEFVLGSPQQLAAILFDKLGLPRKKRGKTGFSTDNQVLESIRDSHEIVPLIIKYRELSKLAQTYLDALPNWIGEDGRLHTTFEQTTAATGRLSSINPNLQNIPIRTETGREIRACFVPEPGNVLLAVDYSQVELRVLAHVANEPVLKDIFRRGEDVHTETASAVFELPADQLDVAMRSKAKMVNYGIVYGLSAYGLSERLRIPREEAEDFINRYLERFPAVAQFMKDSITQAVEHGYVSTLFGRRRPIPEVRASNWSVRKLGERLAANSIIQGTAADIIKIAMVRSHDALATAGLQTRTILQIHDELLFEGPPEEMDRATEIVTREMVGAIDMDPPLEVDAGVGPNWLAAK</sequence>
<dbReference type="EMBL" id="RBIL01000002">
    <property type="protein sequence ID" value="RKQ86549.1"/>
    <property type="molecule type" value="Genomic_DNA"/>
</dbReference>
<name>A0A660L0W4_9ACTN</name>
<evidence type="ECO:0000256" key="10">
    <source>
        <dbReference type="ARBA" id="ARBA00023125"/>
    </source>
</evidence>
<dbReference type="CDD" id="cd09859">
    <property type="entry name" value="PIN_53EXO"/>
    <property type="match status" value="1"/>
</dbReference>
<comment type="similarity">
    <text evidence="1">Belongs to the DNA polymerase type-A family.</text>
</comment>
<dbReference type="SUPFAM" id="SSF56672">
    <property type="entry name" value="DNA/RNA polymerases"/>
    <property type="match status" value="1"/>
</dbReference>
<dbReference type="CDD" id="cd08637">
    <property type="entry name" value="DNA_pol_A_pol_I_C"/>
    <property type="match status" value="1"/>
</dbReference>
<evidence type="ECO:0000256" key="9">
    <source>
        <dbReference type="ARBA" id="ARBA00022932"/>
    </source>
</evidence>
<keyword evidence="17" id="KW-1185">Reference proteome</keyword>
<dbReference type="GO" id="GO:0008409">
    <property type="term" value="F:5'-3' exonuclease activity"/>
    <property type="evidence" value="ECO:0007669"/>
    <property type="project" value="InterPro"/>
</dbReference>
<evidence type="ECO:0000256" key="7">
    <source>
        <dbReference type="ARBA" id="ARBA00022763"/>
    </source>
</evidence>
<dbReference type="InterPro" id="IPR043502">
    <property type="entry name" value="DNA/RNA_pol_sf"/>
</dbReference>
<evidence type="ECO:0000256" key="8">
    <source>
        <dbReference type="ARBA" id="ARBA00022839"/>
    </source>
</evidence>
<dbReference type="PRINTS" id="PR00868">
    <property type="entry name" value="DNAPOLI"/>
</dbReference>
<dbReference type="SUPFAM" id="SSF88723">
    <property type="entry name" value="PIN domain-like"/>
    <property type="match status" value="1"/>
</dbReference>
<dbReference type="GO" id="GO:0006261">
    <property type="term" value="P:DNA-templated DNA replication"/>
    <property type="evidence" value="ECO:0007669"/>
    <property type="project" value="InterPro"/>
</dbReference>